<dbReference type="PANTHER" id="PTHR12411">
    <property type="entry name" value="CYSTEINE PROTEASE FAMILY C1-RELATED"/>
    <property type="match status" value="1"/>
</dbReference>
<dbReference type="InterPro" id="IPR000668">
    <property type="entry name" value="Peptidase_C1A_C"/>
</dbReference>
<dbReference type="PROSITE" id="PS00139">
    <property type="entry name" value="THIOL_PROTEASE_CYS"/>
    <property type="match status" value="1"/>
</dbReference>
<proteinExistence type="inferred from homology"/>
<dbReference type="Gene3D" id="3.90.70.10">
    <property type="entry name" value="Cysteine proteinases"/>
    <property type="match status" value="1"/>
</dbReference>
<dbReference type="InterPro" id="IPR025660">
    <property type="entry name" value="Pept_his_AS"/>
</dbReference>
<gene>
    <name evidence="6" type="ORF">BIW11_03809</name>
</gene>
<comment type="similarity">
    <text evidence="1">Belongs to the peptidase C1 family.</text>
</comment>
<dbReference type="OrthoDB" id="10253408at2759"/>
<dbReference type="GO" id="GO:0006508">
    <property type="term" value="P:proteolysis"/>
    <property type="evidence" value="ECO:0007669"/>
    <property type="project" value="UniProtKB-KW"/>
</dbReference>
<dbReference type="Proteomes" id="UP000192247">
    <property type="component" value="Unassembled WGS sequence"/>
</dbReference>
<dbReference type="InterPro" id="IPR000169">
    <property type="entry name" value="Pept_cys_AS"/>
</dbReference>
<dbReference type="FunFam" id="3.90.70.10:FF:000006">
    <property type="entry name" value="Cathepsin S"/>
    <property type="match status" value="1"/>
</dbReference>
<sequence length="241" mass="26523">MNGLLRVNRTRKGSTWIEPQSVNLPRHVDWRERGAVTPVKNQGHCGSCWSFSTTGSLEGQMFRKTGKLVSLSEQNLIDCSGDFGNKGCNGGLMDNAFDYIRENRGIDTEQSYPYEGKMGKCRYSRKHKAGEDTGFVDIPSGDELALTKALATVGPISIAVDASHSSFQFYHDGVYDPPECDNHTLDHGVLAVGYGTTEEGDDYYIVKNSWGTTWGNEGYILMARNVDNECGVATQASYPLV</sequence>
<comment type="caution">
    <text evidence="6">The sequence shown here is derived from an EMBL/GenBank/DDBJ whole genome shotgun (WGS) entry which is preliminary data.</text>
</comment>
<dbReference type="EMBL" id="MNPL01012252">
    <property type="protein sequence ID" value="OQR72236.1"/>
    <property type="molecule type" value="Genomic_DNA"/>
</dbReference>
<feature type="domain" description="Peptidase C1A papain C-terminal" evidence="5">
    <location>
        <begin position="24"/>
        <end position="240"/>
    </location>
</feature>
<accession>A0A1V9XFQ1</accession>
<dbReference type="SUPFAM" id="SSF54001">
    <property type="entry name" value="Cysteine proteinases"/>
    <property type="match status" value="1"/>
</dbReference>
<dbReference type="CDD" id="cd02248">
    <property type="entry name" value="Peptidase_C1A"/>
    <property type="match status" value="1"/>
</dbReference>
<dbReference type="PROSITE" id="PS00639">
    <property type="entry name" value="THIOL_PROTEASE_HIS"/>
    <property type="match status" value="1"/>
</dbReference>
<evidence type="ECO:0000313" key="7">
    <source>
        <dbReference type="Proteomes" id="UP000192247"/>
    </source>
</evidence>
<dbReference type="GO" id="GO:0008234">
    <property type="term" value="F:cysteine-type peptidase activity"/>
    <property type="evidence" value="ECO:0007669"/>
    <property type="project" value="UniProtKB-KW"/>
</dbReference>
<evidence type="ECO:0000256" key="2">
    <source>
        <dbReference type="ARBA" id="ARBA00022670"/>
    </source>
</evidence>
<dbReference type="STRING" id="418985.A0A1V9XFQ1"/>
<dbReference type="SMART" id="SM00645">
    <property type="entry name" value="Pept_C1"/>
    <property type="match status" value="1"/>
</dbReference>
<keyword evidence="7" id="KW-1185">Reference proteome</keyword>
<keyword evidence="3" id="KW-0378">Hydrolase</keyword>
<dbReference type="Pfam" id="PF00112">
    <property type="entry name" value="Peptidase_C1"/>
    <property type="match status" value="1"/>
</dbReference>
<protein>
    <submittedName>
        <fullName evidence="6">Cathepsin L isoform 4</fullName>
    </submittedName>
</protein>
<evidence type="ECO:0000256" key="4">
    <source>
        <dbReference type="ARBA" id="ARBA00022807"/>
    </source>
</evidence>
<dbReference type="InterPro" id="IPR039417">
    <property type="entry name" value="Peptidase_C1A_papain-like"/>
</dbReference>
<evidence type="ECO:0000256" key="3">
    <source>
        <dbReference type="ARBA" id="ARBA00022801"/>
    </source>
</evidence>
<dbReference type="InterPro" id="IPR013128">
    <property type="entry name" value="Peptidase_C1A"/>
</dbReference>
<evidence type="ECO:0000313" key="6">
    <source>
        <dbReference type="EMBL" id="OQR72236.1"/>
    </source>
</evidence>
<dbReference type="InParanoid" id="A0A1V9XFQ1"/>
<keyword evidence="4" id="KW-0788">Thiol protease</keyword>
<dbReference type="InterPro" id="IPR038765">
    <property type="entry name" value="Papain-like_cys_pep_sf"/>
</dbReference>
<evidence type="ECO:0000256" key="1">
    <source>
        <dbReference type="ARBA" id="ARBA00008455"/>
    </source>
</evidence>
<keyword evidence="2" id="KW-0645">Protease</keyword>
<evidence type="ECO:0000259" key="5">
    <source>
        <dbReference type="SMART" id="SM00645"/>
    </source>
</evidence>
<name>A0A1V9XFQ1_9ACAR</name>
<dbReference type="AlphaFoldDB" id="A0A1V9XFQ1"/>
<reference evidence="6 7" key="1">
    <citation type="journal article" date="2017" name="Gigascience">
        <title>Draft genome of the honey bee ectoparasitic mite, Tropilaelaps mercedesae, is shaped by the parasitic life history.</title>
        <authorList>
            <person name="Dong X."/>
            <person name="Armstrong S.D."/>
            <person name="Xia D."/>
            <person name="Makepeace B.L."/>
            <person name="Darby A.C."/>
            <person name="Kadowaki T."/>
        </authorList>
    </citation>
    <scope>NUCLEOTIDE SEQUENCE [LARGE SCALE GENOMIC DNA]</scope>
    <source>
        <strain evidence="6">Wuxi-XJTLU</strain>
    </source>
</reference>
<dbReference type="PRINTS" id="PR00705">
    <property type="entry name" value="PAPAIN"/>
</dbReference>
<organism evidence="6 7">
    <name type="scientific">Tropilaelaps mercedesae</name>
    <dbReference type="NCBI Taxonomy" id="418985"/>
    <lineage>
        <taxon>Eukaryota</taxon>
        <taxon>Metazoa</taxon>
        <taxon>Ecdysozoa</taxon>
        <taxon>Arthropoda</taxon>
        <taxon>Chelicerata</taxon>
        <taxon>Arachnida</taxon>
        <taxon>Acari</taxon>
        <taxon>Parasitiformes</taxon>
        <taxon>Mesostigmata</taxon>
        <taxon>Gamasina</taxon>
        <taxon>Dermanyssoidea</taxon>
        <taxon>Laelapidae</taxon>
        <taxon>Tropilaelaps</taxon>
    </lineage>
</organism>